<evidence type="ECO:0000256" key="1">
    <source>
        <dbReference type="SAM" id="MobiDB-lite"/>
    </source>
</evidence>
<comment type="caution">
    <text evidence="2">The sequence shown here is derived from an EMBL/GenBank/DDBJ whole genome shotgun (WGS) entry which is preliminary data.</text>
</comment>
<keyword evidence="3" id="KW-1185">Reference proteome</keyword>
<reference evidence="2" key="1">
    <citation type="journal article" date="2023" name="PhytoFront">
        <title>Draft Genome Resources of Seven Strains of Tilletia horrida, Causal Agent of Kernel Smut of Rice.</title>
        <authorList>
            <person name="Khanal S."/>
            <person name="Antony Babu S."/>
            <person name="Zhou X.G."/>
        </authorList>
    </citation>
    <scope>NUCLEOTIDE SEQUENCE</scope>
    <source>
        <strain evidence="2">TX3</strain>
    </source>
</reference>
<dbReference type="AlphaFoldDB" id="A0AAN6JGT6"/>
<feature type="compositionally biased region" description="Pro residues" evidence="1">
    <location>
        <begin position="86"/>
        <end position="96"/>
    </location>
</feature>
<evidence type="ECO:0000313" key="2">
    <source>
        <dbReference type="EMBL" id="KAK0518469.1"/>
    </source>
</evidence>
<gene>
    <name evidence="2" type="ORF">OC842_007786</name>
</gene>
<dbReference type="Proteomes" id="UP001176521">
    <property type="component" value="Unassembled WGS sequence"/>
</dbReference>
<dbReference type="EMBL" id="JAPDMQ010001279">
    <property type="protein sequence ID" value="KAK0518469.1"/>
    <property type="molecule type" value="Genomic_DNA"/>
</dbReference>
<sequence length="180" mass="18817">MPPRRQPARPDVVPPSVTASPGPSDSPSSAQQPLPAIVSPARSAQAASAPATPRGAGPGLPPVSAFDSGPPTPSHPYGSHAQLYEPPAPLFGPPPQHFGSHTRPYGPPAHETGSPTRRYEPHAPPSLSAPHAYLGIGTADIANLVMGRLDVFGQQMDRFSRAMDGMHARVHDLEYSRLAA</sequence>
<protein>
    <submittedName>
        <fullName evidence="2">Uncharacterized protein</fullName>
    </submittedName>
</protein>
<feature type="non-terminal residue" evidence="2">
    <location>
        <position position="180"/>
    </location>
</feature>
<feature type="compositionally biased region" description="Low complexity" evidence="1">
    <location>
        <begin position="19"/>
        <end position="55"/>
    </location>
</feature>
<proteinExistence type="predicted"/>
<organism evidence="2 3">
    <name type="scientific">Tilletia horrida</name>
    <dbReference type="NCBI Taxonomy" id="155126"/>
    <lineage>
        <taxon>Eukaryota</taxon>
        <taxon>Fungi</taxon>
        <taxon>Dikarya</taxon>
        <taxon>Basidiomycota</taxon>
        <taxon>Ustilaginomycotina</taxon>
        <taxon>Exobasidiomycetes</taxon>
        <taxon>Tilletiales</taxon>
        <taxon>Tilletiaceae</taxon>
        <taxon>Tilletia</taxon>
    </lineage>
</organism>
<feature type="region of interest" description="Disordered" evidence="1">
    <location>
        <begin position="1"/>
        <end position="126"/>
    </location>
</feature>
<name>A0AAN6JGT6_9BASI</name>
<accession>A0AAN6JGT6</accession>
<evidence type="ECO:0000313" key="3">
    <source>
        <dbReference type="Proteomes" id="UP001176521"/>
    </source>
</evidence>